<evidence type="ECO:0000313" key="8">
    <source>
        <dbReference type="Proteomes" id="UP000193450"/>
    </source>
</evidence>
<gene>
    <name evidence="7" type="ORF">BST96_19930</name>
</gene>
<dbReference type="PANTHER" id="PTHR43403:SF1">
    <property type="entry name" value="NAD-SPECIFIC GLUTAMATE DEHYDROGENASE"/>
    <property type="match status" value="1"/>
</dbReference>
<evidence type="ECO:0000259" key="3">
    <source>
        <dbReference type="Pfam" id="PF21074"/>
    </source>
</evidence>
<keyword evidence="1" id="KW-0560">Oxidoreductase</keyword>
<dbReference type="Pfam" id="PF21076">
    <property type="entry name" value="GDH_ACT2"/>
    <property type="match status" value="1"/>
</dbReference>
<dbReference type="Pfam" id="PF21078">
    <property type="entry name" value="GDH_HM3"/>
    <property type="match status" value="1"/>
</dbReference>
<dbReference type="OrthoDB" id="9758052at2"/>
<organism evidence="7 8">
    <name type="scientific">Oceanicoccus sagamiensis</name>
    <dbReference type="NCBI Taxonomy" id="716816"/>
    <lineage>
        <taxon>Bacteria</taxon>
        <taxon>Pseudomonadati</taxon>
        <taxon>Pseudomonadota</taxon>
        <taxon>Gammaproteobacteria</taxon>
        <taxon>Cellvibrionales</taxon>
        <taxon>Spongiibacteraceae</taxon>
        <taxon>Oceanicoccus</taxon>
    </lineage>
</organism>
<dbReference type="InterPro" id="IPR046346">
    <property type="entry name" value="Aminoacid_DH-like_N_sf"/>
</dbReference>
<dbReference type="InterPro" id="IPR007780">
    <property type="entry name" value="NAD_Glu_DH_bac"/>
</dbReference>
<evidence type="ECO:0000259" key="6">
    <source>
        <dbReference type="Pfam" id="PF21077"/>
    </source>
</evidence>
<evidence type="ECO:0000256" key="1">
    <source>
        <dbReference type="ARBA" id="ARBA00023002"/>
    </source>
</evidence>
<dbReference type="InterPro" id="IPR028971">
    <property type="entry name" value="NAD-GDH_cat"/>
</dbReference>
<reference evidence="7 8" key="1">
    <citation type="submission" date="2016-11" db="EMBL/GenBank/DDBJ databases">
        <title>Trade-off between light-utilization and light-protection in marine flavobacteria.</title>
        <authorList>
            <person name="Kumagai Y."/>
        </authorList>
    </citation>
    <scope>NUCLEOTIDE SEQUENCE [LARGE SCALE GENOMIC DNA]</scope>
    <source>
        <strain evidence="7 8">NBRC 107125</strain>
    </source>
</reference>
<name>A0A1X9NL80_9GAMM</name>
<accession>A0A1X9NL80</accession>
<dbReference type="PANTHER" id="PTHR43403">
    <property type="entry name" value="NAD-SPECIFIC GLUTAMATE DEHYDROGENASE"/>
    <property type="match status" value="1"/>
</dbReference>
<protein>
    <submittedName>
        <fullName evidence="7">NAD-glutamate dehydrogenase</fullName>
    </submittedName>
</protein>
<dbReference type="Pfam" id="PF21075">
    <property type="entry name" value="GDH_ACT1"/>
    <property type="match status" value="1"/>
</dbReference>
<dbReference type="SUPFAM" id="SSF53223">
    <property type="entry name" value="Aminoacid dehydrogenase-like, N-terminal domain"/>
    <property type="match status" value="1"/>
</dbReference>
<dbReference type="Gene3D" id="3.40.50.720">
    <property type="entry name" value="NAD(P)-binding Rossmann-like Domain"/>
    <property type="match status" value="1"/>
</dbReference>
<evidence type="ECO:0000313" key="7">
    <source>
        <dbReference type="EMBL" id="ARN76169.1"/>
    </source>
</evidence>
<dbReference type="Pfam" id="PF05088">
    <property type="entry name" value="Bac_GDH_CD"/>
    <property type="match status" value="1"/>
</dbReference>
<dbReference type="EMBL" id="CP019343">
    <property type="protein sequence ID" value="ARN76169.1"/>
    <property type="molecule type" value="Genomic_DNA"/>
</dbReference>
<proteinExistence type="predicted"/>
<dbReference type="Pfam" id="PF21074">
    <property type="entry name" value="GDH_C"/>
    <property type="match status" value="1"/>
</dbReference>
<dbReference type="SUPFAM" id="SSF51735">
    <property type="entry name" value="NAD(P)-binding Rossmann-fold domains"/>
    <property type="match status" value="1"/>
</dbReference>
<sequence length="1622" mass="183650">MVINQGIDRLVAQIIAHLQERLSADEAAKVADFTRQYFAGYASDDIMEREASELGAAMMGSWAYIQQHNIASPKVRVFNPDYQKHGWQLGRTVIAIIARNTPFITESIRGELNRRNIVIHTLHGTIFSMLRDKQHQLRELLPARTVMKAPADCQLGDEVLLYLEIGRCTDRDELAEITATLNEILAEVTLVVDDFEAMTESARQALADAKKLPTKDNIINNDVPEFIQWMIDGHFTFLGYEKLQVEYSDNEPQVSRVKGSALGLLRERQSLGSTDVYNSIKSAASPEALMERSLVFAKSSIRSRVHRLVYPDYVMLRCFDEQGRIIAKHRFLGMYTAKVYNLTPTLIPLIRGKVKEVLDRSGLDPESHEGKDLSRLLDVFPRDELFQSSVKELLATTMAVNKIQERRQVRLFIRYDVYRKFVNCLVYMPKDIYHTELRIKLEALLREAFGAKECEFTTYFSESILSRTHFVLRVDPEHEITVYSKALEEEVVKVTMSWKEHLKNYLIEEFGDEQGSQLLDNYGDAFGPGYRDDFEPRAAIDDIRKIARMNGDGDIEMSFYRRLGDAQETVHFRLIHLDTSLSLSDVMPILENLGLRVESEHPYGIKRKDGKSIWVHEFRLTYGLDTHIDLQNVTEAFQQAFLRIWSGDAESDAFNKLILGTRLDWRAIAMLRAYSRYMKQIQFNFSGDYIAETLCNHLVLTASIVELFNIRFSCDWAGTEDERVQAEQDLEQSIITALDDVENLSEDRILRQYLALIKATLRTNYFQQSADGQSHPYFSFKLSPGLIPDVPLPVPMFEIFVYSPRVEGVHLRGGKVARGGLRWSDRQEDFRTEVLGLVKAQQVKNAVIVPMGAKGGFVAKQLPTDGGREAFQQEGIACYKIFIQGLLDLTDNLIEGSVVPPQQVIRKDEDDTYLVVAADKGTATFSDIANQLSINAGFWLGDAFASGGSAGYDHKKMGITAKGAWVSVQRHFRELGVNVQDTDFTVVGIGDMGGDVFGNGMLLSEHIQLVCAFNHMHIFVDPNPDSAASFVERKRLFEMPRSSWEDYDSALISAGGGIFKRSAKSIAISPEMQKRFDIAETKLTPNALLTAVLKAPVDLLWNGGIGTYVKASSESHADVGDKANDVLRVDAKDLRCMVIGEGGNLGVTQLSRVEFALLGGRSNTDFIDNAAGVDCSDHEVNIKILLNEVVANDEMTEKQRNILLEEMTESVSELVLENNYRQTGALSMAESDAFVRSGEYRRLIGTLEASGKLNRALEFIPEEEALQERRASGKGLTRPELSVLISYVKSELKEELADTSIPDDQYMLAAVETAFPQRLRDDFNTLVHNHRLRKEIIATQLANDMVNHMGITFVDRLAQSTGANSSDIVRAYVTARDVFDMPNLWAQIEALDYKVTSEVQTELMSELMRLVRRASRWFIRNRRGLIEPTIEVANFKQAVSDLHEVLPSLLRGDLKDIRYNICQRYISQGVPEQLASAIASVRELYPFLGIIEASQSMDAPPAKVADLFFCLADRLELDWFAKQISDLKIDNYWQAMARETYRDDLEWQLRTLTEGAMRHICEKGDVEACIERWMEQQHLLVDRWRTMLAELHATEVHEFAMYSVAIRELLDMAQSSKYGEVT</sequence>
<dbReference type="GO" id="GO:0004069">
    <property type="term" value="F:L-aspartate:2-oxoglutarate aminotransferase activity"/>
    <property type="evidence" value="ECO:0007669"/>
    <property type="project" value="InterPro"/>
</dbReference>
<dbReference type="Pfam" id="PF21073">
    <property type="entry name" value="GDH_HM1"/>
    <property type="match status" value="1"/>
</dbReference>
<feature type="domain" description="NAD-glutamate dehydrogenase ACT2" evidence="5">
    <location>
        <begin position="410"/>
        <end position="499"/>
    </location>
</feature>
<feature type="domain" description="NAD-glutamate dehydrogenase N-terminal ACT1" evidence="4">
    <location>
        <begin position="33"/>
        <end position="181"/>
    </location>
</feature>
<dbReference type="GO" id="GO:0006538">
    <property type="term" value="P:L-glutamate catabolic process"/>
    <property type="evidence" value="ECO:0007669"/>
    <property type="project" value="InterPro"/>
</dbReference>
<keyword evidence="8" id="KW-1185">Reference proteome</keyword>
<dbReference type="RefSeq" id="WP_085760370.1">
    <property type="nucleotide sequence ID" value="NZ_CP019343.1"/>
</dbReference>
<evidence type="ECO:0000259" key="4">
    <source>
        <dbReference type="Pfam" id="PF21075"/>
    </source>
</evidence>
<evidence type="ECO:0000259" key="2">
    <source>
        <dbReference type="Pfam" id="PF05088"/>
    </source>
</evidence>
<dbReference type="InterPro" id="IPR024727">
    <property type="entry name" value="NAD_Glu_DH_N_ACT1"/>
</dbReference>
<dbReference type="InterPro" id="IPR049056">
    <property type="entry name" value="NAD_Glu_DH_HM3"/>
</dbReference>
<dbReference type="PIRSF" id="PIRSF036761">
    <property type="entry name" value="GDH_Mll4104"/>
    <property type="match status" value="1"/>
</dbReference>
<dbReference type="KEGG" id="osg:BST96_19930"/>
<dbReference type="Pfam" id="PF21077">
    <property type="entry name" value="GDH_ACT3"/>
    <property type="match status" value="1"/>
</dbReference>
<dbReference type="InterPro" id="IPR036291">
    <property type="entry name" value="NAD(P)-bd_dom_sf"/>
</dbReference>
<dbReference type="InterPro" id="IPR049058">
    <property type="entry name" value="NAD_Glu_DH_HM2"/>
</dbReference>
<dbReference type="GO" id="GO:0004352">
    <property type="term" value="F:glutamate dehydrogenase (NAD+) activity"/>
    <property type="evidence" value="ECO:0007669"/>
    <property type="project" value="InterPro"/>
</dbReference>
<feature type="domain" description="NAD-glutamate dehydrogenase catalytic" evidence="2">
    <location>
        <begin position="734"/>
        <end position="1228"/>
    </location>
</feature>
<dbReference type="InterPro" id="IPR049059">
    <property type="entry name" value="NAD_Glu_DH_HM1"/>
</dbReference>
<dbReference type="InterPro" id="IPR049062">
    <property type="entry name" value="NAD_Glu_DH_ACT2"/>
</dbReference>
<feature type="domain" description="NAD-glutamate dehydrogenase ACT3" evidence="6">
    <location>
        <begin position="554"/>
        <end position="632"/>
    </location>
</feature>
<dbReference type="STRING" id="716816.BST96_19930"/>
<dbReference type="Pfam" id="PF21079">
    <property type="entry name" value="GDH_HM2"/>
    <property type="match status" value="1"/>
</dbReference>
<feature type="domain" description="NAD-specific glutamate dehydrogenase C-terminal" evidence="3">
    <location>
        <begin position="1273"/>
        <end position="1610"/>
    </location>
</feature>
<dbReference type="Proteomes" id="UP000193450">
    <property type="component" value="Chromosome"/>
</dbReference>
<evidence type="ECO:0000259" key="5">
    <source>
        <dbReference type="Pfam" id="PF21076"/>
    </source>
</evidence>
<dbReference type="InterPro" id="IPR049064">
    <property type="entry name" value="NAD_Glu_DH_ACT3"/>
</dbReference>
<dbReference type="InterPro" id="IPR048381">
    <property type="entry name" value="GDH_C"/>
</dbReference>